<dbReference type="Proteomes" id="UP000228920">
    <property type="component" value="Unassembled WGS sequence"/>
</dbReference>
<proteinExistence type="predicted"/>
<dbReference type="InterPro" id="IPR013320">
    <property type="entry name" value="ConA-like_dom_sf"/>
</dbReference>
<dbReference type="PANTHER" id="PTHR47635:SF2">
    <property type="entry name" value="LAMG-LIKE JELLYROLL FOLD DOMAIN-CONTAINING PROTEIN"/>
    <property type="match status" value="1"/>
</dbReference>
<evidence type="ECO:0008006" key="3">
    <source>
        <dbReference type="Google" id="ProtNLM"/>
    </source>
</evidence>
<reference evidence="2" key="1">
    <citation type="submission" date="2017-09" db="EMBL/GenBank/DDBJ databases">
        <title>Depth-based differentiation of microbial function through sediment-hosted aquifers and enrichment of novel symbionts in the deep terrestrial subsurface.</title>
        <authorList>
            <person name="Probst A.J."/>
            <person name="Ladd B."/>
            <person name="Jarett J.K."/>
            <person name="Geller-Mcgrath D.E."/>
            <person name="Sieber C.M.K."/>
            <person name="Emerson J.B."/>
            <person name="Anantharaman K."/>
            <person name="Thomas B.C."/>
            <person name="Malmstrom R."/>
            <person name="Stieglmeier M."/>
            <person name="Klingl A."/>
            <person name="Woyke T."/>
            <person name="Ryan C.M."/>
            <person name="Banfield J.F."/>
        </authorList>
    </citation>
    <scope>NUCLEOTIDE SEQUENCE [LARGE SCALE GENOMIC DNA]</scope>
</reference>
<protein>
    <recommendedName>
        <fullName evidence="3">LamG-like jellyroll fold domain-containing protein</fullName>
    </recommendedName>
</protein>
<evidence type="ECO:0000313" key="2">
    <source>
        <dbReference type="Proteomes" id="UP000228920"/>
    </source>
</evidence>
<dbReference type="Gene3D" id="2.60.120.200">
    <property type="match status" value="2"/>
</dbReference>
<dbReference type="AlphaFoldDB" id="A0A2M7TLM1"/>
<sequence>MDGLIDSVKIYNYARTPAQIAWDYNKGAPVAHYQFDECEGSTAYDASGNGNNGTITIGATGTQASAGNCESGDTADAWNNGASGKWNSSMSFDGVDDYVSVTDPSDGSLDFGTSDFSISTWIKISEVSGHLIQKYQDNNINYELYVSSNGSVNLRTWTAGTLRDYVYSNASVITQGTWYHVVVVASRGTATTMYVDGKNVTSTQGTTTVDLSNSGALNMMWNKLGTDDKTSGQIDDVRIYNYALTAEQVKNLYNNNSAIRFE</sequence>
<dbReference type="SUPFAM" id="SSF49899">
    <property type="entry name" value="Concanavalin A-like lectins/glucanases"/>
    <property type="match status" value="1"/>
</dbReference>
<dbReference type="EMBL" id="PFNL01000017">
    <property type="protein sequence ID" value="PIZ48048.1"/>
    <property type="molecule type" value="Genomic_DNA"/>
</dbReference>
<accession>A0A2M7TLM1</accession>
<comment type="caution">
    <text evidence="1">The sequence shown here is derived from an EMBL/GenBank/DDBJ whole genome shotgun (WGS) entry which is preliminary data.</text>
</comment>
<organism evidence="1 2">
    <name type="scientific">candidate division WWE3 bacterium CG_4_10_14_0_2_um_filter_41_14</name>
    <dbReference type="NCBI Taxonomy" id="1975072"/>
    <lineage>
        <taxon>Bacteria</taxon>
        <taxon>Katanobacteria</taxon>
    </lineage>
</organism>
<dbReference type="PANTHER" id="PTHR47635">
    <property type="entry name" value="CUB DOMAIN-CONTAINING PROTEIN"/>
    <property type="match status" value="1"/>
</dbReference>
<evidence type="ECO:0000313" key="1">
    <source>
        <dbReference type="EMBL" id="PIZ48048.1"/>
    </source>
</evidence>
<name>A0A2M7TLM1_UNCKA</name>
<gene>
    <name evidence="1" type="ORF">COY32_00635</name>
</gene>
<dbReference type="Pfam" id="PF13385">
    <property type="entry name" value="Laminin_G_3"/>
    <property type="match status" value="1"/>
</dbReference>